<proteinExistence type="predicted"/>
<dbReference type="PANTHER" id="PTHR35040:SF9">
    <property type="entry name" value="4-LIKE CELL SURFACE PROTEIN, PUTATIVE (AFU_ORTHOLOGUE AFUA_4G14080)-RELATED"/>
    <property type="match status" value="1"/>
</dbReference>
<organism evidence="1">
    <name type="scientific">mine drainage metagenome</name>
    <dbReference type="NCBI Taxonomy" id="410659"/>
    <lineage>
        <taxon>unclassified sequences</taxon>
        <taxon>metagenomes</taxon>
        <taxon>ecological metagenomes</taxon>
    </lineage>
</organism>
<reference evidence="1" key="1">
    <citation type="submission" date="2016-10" db="EMBL/GenBank/DDBJ databases">
        <title>Sequence of Gallionella enrichment culture.</title>
        <authorList>
            <person name="Poehlein A."/>
            <person name="Muehling M."/>
            <person name="Daniel R."/>
        </authorList>
    </citation>
    <scope>NUCLEOTIDE SEQUENCE</scope>
</reference>
<dbReference type="EMBL" id="MLJW01001374">
    <property type="protein sequence ID" value="OIQ78589.1"/>
    <property type="molecule type" value="Genomic_DNA"/>
</dbReference>
<evidence type="ECO:0000313" key="1">
    <source>
        <dbReference type="EMBL" id="OIQ78589.1"/>
    </source>
</evidence>
<name>A0A1J5QRM9_9ZZZZ</name>
<dbReference type="AlphaFoldDB" id="A0A1J5QRM9"/>
<protein>
    <submittedName>
        <fullName evidence="1">Spherulation-specific family 4</fullName>
    </submittedName>
</protein>
<accession>A0A1J5QRM9</accession>
<dbReference type="InterPro" id="IPR021986">
    <property type="entry name" value="Spherulin4"/>
</dbReference>
<sequence length="264" mass="28186">MKSNLLKKLVSGLGVALSVITVAAQAQTLPQVGLLVPAYFYPGTDSTDWNRLSIAATQVPVMAVMNPNSGPGKAPDSNYTAAITSFDAAGGSTLGYIHTSYGYRSLAAVEKEVSEYFAWYPIDGIFIDEMASTATPKALKYYKAVKDYIRSVYPAAIIVANPGTSFDQAFATTKVADIFVDEEDTETNVNATTQAAWEQGQPATLFAEIAVQSSDDAQEATFLASRHLAWVYSTALALNPDPYAALPADFEQEVAALVSVNGLR</sequence>
<dbReference type="Pfam" id="PF12138">
    <property type="entry name" value="Spherulin4"/>
    <property type="match status" value="1"/>
</dbReference>
<dbReference type="PANTHER" id="PTHR35040">
    <property type="match status" value="1"/>
</dbReference>
<gene>
    <name evidence="1" type="ORF">GALL_397070</name>
</gene>
<comment type="caution">
    <text evidence="1">The sequence shown here is derived from an EMBL/GenBank/DDBJ whole genome shotgun (WGS) entry which is preliminary data.</text>
</comment>